<keyword evidence="8 9" id="KW-0143">Chaperone</keyword>
<dbReference type="GO" id="GO:0004109">
    <property type="term" value="F:coproporphyrinogen oxidase activity"/>
    <property type="evidence" value="ECO:0007669"/>
    <property type="project" value="InterPro"/>
</dbReference>
<evidence type="ECO:0000256" key="6">
    <source>
        <dbReference type="ARBA" id="ARBA00023004"/>
    </source>
</evidence>
<protein>
    <recommendedName>
        <fullName evidence="2 9">Heme chaperone HemW</fullName>
    </recommendedName>
</protein>
<dbReference type="HOGENOM" id="CLU_027579_2_2_9"/>
<dbReference type="OrthoDB" id="9808022at2"/>
<dbReference type="EMBL" id="LT669839">
    <property type="protein sequence ID" value="SHD77450.1"/>
    <property type="molecule type" value="Genomic_DNA"/>
</dbReference>
<dbReference type="SFLD" id="SFLDS00029">
    <property type="entry name" value="Radical_SAM"/>
    <property type="match status" value="1"/>
</dbReference>
<dbReference type="InterPro" id="IPR013785">
    <property type="entry name" value="Aldolase_TIM"/>
</dbReference>
<keyword evidence="6 9" id="KW-0408">Iron</keyword>
<gene>
    <name evidence="11" type="ORF">CUESP1_2093</name>
</gene>
<comment type="similarity">
    <text evidence="1">Belongs to the anaerobic coproporphyrinogen-III oxidase family. HemW subfamily.</text>
</comment>
<dbReference type="Pfam" id="PF06969">
    <property type="entry name" value="HemN_C"/>
    <property type="match status" value="1"/>
</dbReference>
<dbReference type="SFLD" id="SFLDG01082">
    <property type="entry name" value="B12-binding_domain_containing"/>
    <property type="match status" value="1"/>
</dbReference>
<keyword evidence="12" id="KW-1185">Reference proteome</keyword>
<keyword evidence="7 9" id="KW-0411">Iron-sulfur</keyword>
<dbReference type="PANTHER" id="PTHR13932:SF5">
    <property type="entry name" value="RADICAL S-ADENOSYL METHIONINE DOMAIN-CONTAINING PROTEIN 1, MITOCHONDRIAL"/>
    <property type="match status" value="1"/>
</dbReference>
<dbReference type="SFLD" id="SFLDF00562">
    <property type="entry name" value="HemN-like__clustered_with_heat"/>
    <property type="match status" value="1"/>
</dbReference>
<organism evidence="11 12">
    <name type="scientific">[Clostridium] ultunense Esp</name>
    <dbReference type="NCBI Taxonomy" id="1288971"/>
    <lineage>
        <taxon>Bacteria</taxon>
        <taxon>Bacillati</taxon>
        <taxon>Bacillota</taxon>
        <taxon>Tissierellia</taxon>
        <taxon>Tissierellales</taxon>
        <taxon>Tepidimicrobiaceae</taxon>
        <taxon>Schnuerera</taxon>
    </lineage>
</organism>
<dbReference type="NCBIfam" id="TIGR00539">
    <property type="entry name" value="hemN_rel"/>
    <property type="match status" value="1"/>
</dbReference>
<dbReference type="Pfam" id="PF04055">
    <property type="entry name" value="Radical_SAM"/>
    <property type="match status" value="1"/>
</dbReference>
<keyword evidence="3 9" id="KW-0349">Heme</keyword>
<keyword evidence="4 9" id="KW-0949">S-adenosyl-L-methionine</keyword>
<evidence type="ECO:0000256" key="7">
    <source>
        <dbReference type="ARBA" id="ARBA00023014"/>
    </source>
</evidence>
<dbReference type="SFLD" id="SFLDF00288">
    <property type="entry name" value="HemN-like__clustered_with_nucl"/>
    <property type="match status" value="1"/>
</dbReference>
<dbReference type="PANTHER" id="PTHR13932">
    <property type="entry name" value="COPROPORPHYRINIGEN III OXIDASE"/>
    <property type="match status" value="1"/>
</dbReference>
<evidence type="ECO:0000256" key="5">
    <source>
        <dbReference type="ARBA" id="ARBA00022723"/>
    </source>
</evidence>
<evidence type="ECO:0000256" key="3">
    <source>
        <dbReference type="ARBA" id="ARBA00022617"/>
    </source>
</evidence>
<dbReference type="GO" id="GO:0005737">
    <property type="term" value="C:cytoplasm"/>
    <property type="evidence" value="ECO:0007669"/>
    <property type="project" value="UniProtKB-SubCell"/>
</dbReference>
<proteinExistence type="inferred from homology"/>
<sequence>MKDLGIYIHIPFCNSKCYYCDFVSFPHKDDRIDEYIEYLLGEIKEYKELLKEYIVKTIFIGGGTPSYIGGQHIGRILEYIYKNFNVEALEEVTIETNPGTLNREKLKLYKEYGINRISIGVQSLNDNLLKNIGRVHTSVDFYRNFDLIRNLNFKNVNVDLMFGLPNQTMEDCKETLEKITKLDIEHISYYSLILEENTLMDKWYKEGKIRLPEEETERDMYHFGINFLKDQGYKHYEISNFAKDGLECKHNLFYWQLKPYIGFGLAAHSNLKDKRYWNYSNFKDYYNSLDENRFPIDGEETINREMAIAEYLIMGLRLIEGVNKNDFFNRFKIKVEDLYEELLIKYKEQGLLYIDDEWIRFTPKGLDLSNIVYVDILP</sequence>
<dbReference type="InterPro" id="IPR034505">
    <property type="entry name" value="Coproporphyrinogen-III_oxidase"/>
</dbReference>
<evidence type="ECO:0000259" key="10">
    <source>
        <dbReference type="PROSITE" id="PS51918"/>
    </source>
</evidence>
<dbReference type="InterPro" id="IPR006638">
    <property type="entry name" value="Elp3/MiaA/NifB-like_rSAM"/>
</dbReference>
<evidence type="ECO:0000256" key="9">
    <source>
        <dbReference type="RuleBase" id="RU364116"/>
    </source>
</evidence>
<reference evidence="11 12" key="1">
    <citation type="submission" date="2016-11" db="EMBL/GenBank/DDBJ databases">
        <authorList>
            <person name="Manzoor S."/>
        </authorList>
    </citation>
    <scope>NUCLEOTIDE SEQUENCE [LARGE SCALE GENOMIC DNA]</scope>
    <source>
        <strain evidence="11">Clostridium ultunense strain Esp</strain>
    </source>
</reference>
<dbReference type="InterPro" id="IPR010723">
    <property type="entry name" value="HemN_C"/>
</dbReference>
<dbReference type="InterPro" id="IPR007197">
    <property type="entry name" value="rSAM"/>
</dbReference>
<comment type="subcellular location">
    <subcellularLocation>
        <location evidence="9">Cytoplasm</location>
    </subcellularLocation>
</comment>
<dbReference type="Gene3D" id="3.20.20.70">
    <property type="entry name" value="Aldolase class I"/>
    <property type="match status" value="1"/>
</dbReference>
<evidence type="ECO:0000313" key="11">
    <source>
        <dbReference type="EMBL" id="SHD77450.1"/>
    </source>
</evidence>
<accession>M1ZFR0</accession>
<dbReference type="GO" id="GO:0051539">
    <property type="term" value="F:4 iron, 4 sulfur cluster binding"/>
    <property type="evidence" value="ECO:0007669"/>
    <property type="project" value="UniProtKB-UniRule"/>
</dbReference>
<keyword evidence="9" id="KW-0004">4Fe-4S</keyword>
<evidence type="ECO:0000256" key="1">
    <source>
        <dbReference type="ARBA" id="ARBA00006100"/>
    </source>
</evidence>
<evidence type="ECO:0000256" key="2">
    <source>
        <dbReference type="ARBA" id="ARBA00017228"/>
    </source>
</evidence>
<keyword evidence="9" id="KW-0963">Cytoplasm</keyword>
<dbReference type="SFLD" id="SFLDG01065">
    <property type="entry name" value="anaerobic_coproporphyrinogen-I"/>
    <property type="match status" value="1"/>
</dbReference>
<dbReference type="GO" id="GO:0046872">
    <property type="term" value="F:metal ion binding"/>
    <property type="evidence" value="ECO:0007669"/>
    <property type="project" value="UniProtKB-UniRule"/>
</dbReference>
<dbReference type="CDD" id="cd01335">
    <property type="entry name" value="Radical_SAM"/>
    <property type="match status" value="1"/>
</dbReference>
<dbReference type="AlphaFoldDB" id="M1ZFR0"/>
<dbReference type="RefSeq" id="WP_005587888.1">
    <property type="nucleotide sequence ID" value="NZ_LT669839.1"/>
</dbReference>
<dbReference type="InterPro" id="IPR004559">
    <property type="entry name" value="HemW-like"/>
</dbReference>
<dbReference type="GO" id="GO:0006779">
    <property type="term" value="P:porphyrin-containing compound biosynthetic process"/>
    <property type="evidence" value="ECO:0007669"/>
    <property type="project" value="InterPro"/>
</dbReference>
<dbReference type="PROSITE" id="PS51918">
    <property type="entry name" value="RADICAL_SAM"/>
    <property type="match status" value="1"/>
</dbReference>
<dbReference type="SMART" id="SM00729">
    <property type="entry name" value="Elp3"/>
    <property type="match status" value="1"/>
</dbReference>
<evidence type="ECO:0000256" key="4">
    <source>
        <dbReference type="ARBA" id="ARBA00022691"/>
    </source>
</evidence>
<evidence type="ECO:0000256" key="8">
    <source>
        <dbReference type="ARBA" id="ARBA00023186"/>
    </source>
</evidence>
<feature type="domain" description="Radical SAM core" evidence="10">
    <location>
        <begin position="1"/>
        <end position="234"/>
    </location>
</feature>
<name>M1ZFR0_9FIRM</name>
<evidence type="ECO:0000313" key="12">
    <source>
        <dbReference type="Proteomes" id="UP000245423"/>
    </source>
</evidence>
<comment type="function">
    <text evidence="9">Probably acts as a heme chaperone, transferring heme to an unknown acceptor. Binds one molecule of heme per monomer, possibly covalently. Binds 1 [4Fe-4S] cluster. The cluster is coordinated with 3 cysteines and an exchangeable S-adenosyl-L-methionine.</text>
</comment>
<dbReference type="SUPFAM" id="SSF102114">
    <property type="entry name" value="Radical SAM enzymes"/>
    <property type="match status" value="1"/>
</dbReference>
<dbReference type="InterPro" id="IPR058240">
    <property type="entry name" value="rSAM_sf"/>
</dbReference>
<keyword evidence="5 9" id="KW-0479">Metal-binding</keyword>
<dbReference type="Proteomes" id="UP000245423">
    <property type="component" value="Chromosome 1"/>
</dbReference>